<name>C7QGZ8_CATAD</name>
<evidence type="ECO:0000259" key="10">
    <source>
        <dbReference type="PROSITE" id="PS51192"/>
    </source>
</evidence>
<dbReference type="InterPro" id="IPR047112">
    <property type="entry name" value="RecG/Mfd"/>
</dbReference>
<evidence type="ECO:0000256" key="5">
    <source>
        <dbReference type="ARBA" id="ARBA00022840"/>
    </source>
</evidence>
<keyword evidence="13" id="KW-1185">Reference proteome</keyword>
<keyword evidence="5" id="KW-0067">ATP-binding</keyword>
<dbReference type="RefSeq" id="WP_015796573.1">
    <property type="nucleotide sequence ID" value="NC_013131.1"/>
</dbReference>
<evidence type="ECO:0000256" key="8">
    <source>
        <dbReference type="ARBA" id="ARBA00049819"/>
    </source>
</evidence>
<dbReference type="Pfam" id="PF17191">
    <property type="entry name" value="RecG_wedge"/>
    <property type="match status" value="1"/>
</dbReference>
<dbReference type="InterPro" id="IPR027417">
    <property type="entry name" value="P-loop_NTPase"/>
</dbReference>
<dbReference type="AlphaFoldDB" id="C7QGZ8"/>
<accession>C7QGZ8</accession>
<sequence length="746" mass="80680">MGIRLDEPLRKAVGDRTAKVLHTGLGLDTVGDLLRHYPRKYVKRGELTELSELEPGTEATIVAQVTKVSRRSMAARRGQMMTVEVRDAADTAVEITFFNPRAANALKPGMLGMFAGKVGEYHGKIQLTNPEFAKLDADTEDAGDSPIDNWAGELMPLYPSTGGLPSWKIARCVRMVIDQLDADIEDDPMPRPVRARQGLLTLTEAFRRIHRPDDWPEIAVARKRLKWDEALPMQVVLAQRREALKALPAVPRRRVPGGLLDAFDAALPFTLTAGQRQVGEEIEADLASEHPMHRLLQGDVGSGKTMVALRAMLAVVDAGGQAVMLAPTEVLAQQHHRSIVQMLGAGADVPMDLFSETAAPDAAPFDPNRKRVRVALLTGSQNAKDRRTNLLDAASGTAGIVIGTHAVIQDHVQFADLGLVVVDEQHRFGVEQRDALRAKGEDPPHVLVMTATPIPRTVAMTVFGDLETSVLSELPAGRSPIATHVVAAHEHPSHFTRVWERIREEVGAGRQAYVVCPRIGEESGSGEVSDDGSELVSEPGQQRPPLAVVDVAAKLAEGPLKGLRVGMLHGRMAPDDKDAVMRAYAGHELDVLVATTVIEVGVNVPNSTVIVVMDADRFGVSQLHQLRGRVGRGKWPGLCLLVTESPDGAPARERLAAVASTLDGFELSKIDLAIRKEGDVLGATQSGYRSSLRMLSVIDDEDIIRAARDEATPLVEADPALNAYPALARTIAVLLDPERAEYLGKT</sequence>
<dbReference type="Gene3D" id="2.40.50.140">
    <property type="entry name" value="Nucleic acid-binding proteins"/>
    <property type="match status" value="1"/>
</dbReference>
<keyword evidence="1" id="KW-0547">Nucleotide-binding</keyword>
<dbReference type="Pfam" id="PF00271">
    <property type="entry name" value="Helicase_C"/>
    <property type="match status" value="1"/>
</dbReference>
<evidence type="ECO:0000313" key="12">
    <source>
        <dbReference type="EMBL" id="ACU76848.1"/>
    </source>
</evidence>
<dbReference type="GO" id="GO:0006281">
    <property type="term" value="P:DNA repair"/>
    <property type="evidence" value="ECO:0007669"/>
    <property type="project" value="UniProtKB-KW"/>
</dbReference>
<dbReference type="EMBL" id="CP001700">
    <property type="protein sequence ID" value="ACU76848.1"/>
    <property type="molecule type" value="Genomic_DNA"/>
</dbReference>
<dbReference type="SMART" id="SM00487">
    <property type="entry name" value="DEXDc"/>
    <property type="match status" value="1"/>
</dbReference>
<dbReference type="PANTHER" id="PTHR47964:SF1">
    <property type="entry name" value="ATP-DEPENDENT DNA HELICASE HOMOLOG RECG, CHLOROPLASTIC"/>
    <property type="match status" value="1"/>
</dbReference>
<dbReference type="GO" id="GO:0003678">
    <property type="term" value="F:DNA helicase activity"/>
    <property type="evidence" value="ECO:0007669"/>
    <property type="project" value="TreeGrafter"/>
</dbReference>
<dbReference type="HOGENOM" id="CLU_005122_7_1_11"/>
<dbReference type="GO" id="GO:0003677">
    <property type="term" value="F:DNA binding"/>
    <property type="evidence" value="ECO:0007669"/>
    <property type="project" value="UniProtKB-KW"/>
</dbReference>
<dbReference type="InterPro" id="IPR045562">
    <property type="entry name" value="RecG_dom3_C"/>
</dbReference>
<evidence type="ECO:0000256" key="4">
    <source>
        <dbReference type="ARBA" id="ARBA00022806"/>
    </source>
</evidence>
<evidence type="ECO:0000256" key="3">
    <source>
        <dbReference type="ARBA" id="ARBA00022801"/>
    </source>
</evidence>
<dbReference type="InterPro" id="IPR011545">
    <property type="entry name" value="DEAD/DEAH_box_helicase_dom"/>
</dbReference>
<evidence type="ECO:0000259" key="11">
    <source>
        <dbReference type="PROSITE" id="PS51194"/>
    </source>
</evidence>
<dbReference type="GO" id="GO:0016787">
    <property type="term" value="F:hydrolase activity"/>
    <property type="evidence" value="ECO:0007669"/>
    <property type="project" value="UniProtKB-KW"/>
</dbReference>
<keyword evidence="6" id="KW-0238">DNA-binding</keyword>
<keyword evidence="2" id="KW-0227">DNA damage</keyword>
<dbReference type="STRING" id="479433.Caci_8025"/>
<dbReference type="PROSITE" id="PS51194">
    <property type="entry name" value="HELICASE_CTER"/>
    <property type="match status" value="1"/>
</dbReference>
<protein>
    <recommendedName>
        <fullName evidence="8">Probable DNA 3'-5' helicase RecG</fullName>
    </recommendedName>
</protein>
<feature type="region of interest" description="Disordered" evidence="9">
    <location>
        <begin position="521"/>
        <end position="540"/>
    </location>
</feature>
<proteinExistence type="predicted"/>
<dbReference type="InterPro" id="IPR033454">
    <property type="entry name" value="RecG_wedge"/>
</dbReference>
<dbReference type="InParanoid" id="C7QGZ8"/>
<dbReference type="Pfam" id="PF19833">
    <property type="entry name" value="RecG_dom3_C"/>
    <property type="match status" value="1"/>
</dbReference>
<feature type="domain" description="Helicase ATP-binding" evidence="10">
    <location>
        <begin position="285"/>
        <end position="471"/>
    </location>
</feature>
<dbReference type="NCBIfam" id="NF008167">
    <property type="entry name" value="PRK10917.2-1"/>
    <property type="match status" value="1"/>
</dbReference>
<dbReference type="InterPro" id="IPR014001">
    <property type="entry name" value="Helicase_ATP-bd"/>
</dbReference>
<evidence type="ECO:0000313" key="13">
    <source>
        <dbReference type="Proteomes" id="UP000000851"/>
    </source>
</evidence>
<organism evidence="12 13">
    <name type="scientific">Catenulispora acidiphila (strain DSM 44928 / JCM 14897 / NBRC 102108 / NRRL B-24433 / ID139908)</name>
    <dbReference type="NCBI Taxonomy" id="479433"/>
    <lineage>
        <taxon>Bacteria</taxon>
        <taxon>Bacillati</taxon>
        <taxon>Actinomycetota</taxon>
        <taxon>Actinomycetes</taxon>
        <taxon>Catenulisporales</taxon>
        <taxon>Catenulisporaceae</taxon>
        <taxon>Catenulispora</taxon>
    </lineage>
</organism>
<dbReference type="PROSITE" id="PS51192">
    <property type="entry name" value="HELICASE_ATP_BIND_1"/>
    <property type="match status" value="1"/>
</dbReference>
<dbReference type="CDD" id="cd04488">
    <property type="entry name" value="RecG_wedge_OBF"/>
    <property type="match status" value="1"/>
</dbReference>
<dbReference type="SUPFAM" id="SSF52540">
    <property type="entry name" value="P-loop containing nucleoside triphosphate hydrolases"/>
    <property type="match status" value="2"/>
</dbReference>
<reference evidence="12 13" key="1">
    <citation type="journal article" date="2009" name="Stand. Genomic Sci.">
        <title>Complete genome sequence of Catenulispora acidiphila type strain (ID 139908).</title>
        <authorList>
            <person name="Copeland A."/>
            <person name="Lapidus A."/>
            <person name="Glavina Del Rio T."/>
            <person name="Nolan M."/>
            <person name="Lucas S."/>
            <person name="Chen F."/>
            <person name="Tice H."/>
            <person name="Cheng J.F."/>
            <person name="Bruce D."/>
            <person name="Goodwin L."/>
            <person name="Pitluck S."/>
            <person name="Mikhailova N."/>
            <person name="Pati A."/>
            <person name="Ivanova N."/>
            <person name="Mavromatis K."/>
            <person name="Chen A."/>
            <person name="Palaniappan K."/>
            <person name="Chain P."/>
            <person name="Land M."/>
            <person name="Hauser L."/>
            <person name="Chang Y.J."/>
            <person name="Jeffries C.D."/>
            <person name="Chertkov O."/>
            <person name="Brettin T."/>
            <person name="Detter J.C."/>
            <person name="Han C."/>
            <person name="Ali Z."/>
            <person name="Tindall B.J."/>
            <person name="Goker M."/>
            <person name="Bristow J."/>
            <person name="Eisen J.A."/>
            <person name="Markowitz V."/>
            <person name="Hugenholtz P."/>
            <person name="Kyrpides N.C."/>
            <person name="Klenk H.P."/>
        </authorList>
    </citation>
    <scope>NUCLEOTIDE SEQUENCE [LARGE SCALE GENOMIC DNA]</scope>
    <source>
        <strain evidence="13">DSM 44928 / JCM 14897 / NBRC 102108 / NRRL B-24433 / ID139908</strain>
    </source>
</reference>
<dbReference type="KEGG" id="cai:Caci_8025"/>
<gene>
    <name evidence="12" type="ordered locus">Caci_8025</name>
</gene>
<feature type="domain" description="Helicase C-terminal" evidence="11">
    <location>
        <begin position="511"/>
        <end position="673"/>
    </location>
</feature>
<keyword evidence="7" id="KW-0234">DNA repair</keyword>
<dbReference type="Pfam" id="PF00270">
    <property type="entry name" value="DEAD"/>
    <property type="match status" value="1"/>
</dbReference>
<keyword evidence="3" id="KW-0378">Hydrolase</keyword>
<dbReference type="Gene3D" id="3.40.50.300">
    <property type="entry name" value="P-loop containing nucleotide triphosphate hydrolases"/>
    <property type="match status" value="2"/>
</dbReference>
<dbReference type="CDD" id="cd17992">
    <property type="entry name" value="DEXHc_RecG"/>
    <property type="match status" value="1"/>
</dbReference>
<evidence type="ECO:0000256" key="6">
    <source>
        <dbReference type="ARBA" id="ARBA00023125"/>
    </source>
</evidence>
<dbReference type="InterPro" id="IPR012340">
    <property type="entry name" value="NA-bd_OB-fold"/>
</dbReference>
<dbReference type="InterPro" id="IPR001650">
    <property type="entry name" value="Helicase_C-like"/>
</dbReference>
<evidence type="ECO:0000256" key="1">
    <source>
        <dbReference type="ARBA" id="ARBA00022741"/>
    </source>
</evidence>
<dbReference type="GO" id="GO:0005524">
    <property type="term" value="F:ATP binding"/>
    <property type="evidence" value="ECO:0007669"/>
    <property type="project" value="UniProtKB-KW"/>
</dbReference>
<dbReference type="FunCoup" id="C7QGZ8">
    <property type="interactions" value="189"/>
</dbReference>
<evidence type="ECO:0000256" key="9">
    <source>
        <dbReference type="SAM" id="MobiDB-lite"/>
    </source>
</evidence>
<dbReference type="PANTHER" id="PTHR47964">
    <property type="entry name" value="ATP-DEPENDENT DNA HELICASE HOMOLOG RECG, CHLOROPLASTIC"/>
    <property type="match status" value="1"/>
</dbReference>
<dbReference type="SMART" id="SM00490">
    <property type="entry name" value="HELICc"/>
    <property type="match status" value="1"/>
</dbReference>
<dbReference type="Proteomes" id="UP000000851">
    <property type="component" value="Chromosome"/>
</dbReference>
<evidence type="ECO:0000256" key="7">
    <source>
        <dbReference type="ARBA" id="ARBA00023204"/>
    </source>
</evidence>
<keyword evidence="4 12" id="KW-0347">Helicase</keyword>
<dbReference type="SUPFAM" id="SSF50249">
    <property type="entry name" value="Nucleic acid-binding proteins"/>
    <property type="match status" value="1"/>
</dbReference>
<evidence type="ECO:0000256" key="2">
    <source>
        <dbReference type="ARBA" id="ARBA00022763"/>
    </source>
</evidence>
<dbReference type="eggNOG" id="COG1200">
    <property type="taxonomic scope" value="Bacteria"/>
</dbReference>